<accession>A0AAV1VT80</accession>
<keyword evidence="3" id="KW-1185">Reference proteome</keyword>
<protein>
    <submittedName>
        <fullName evidence="2">Uncharacterized protein</fullName>
    </submittedName>
</protein>
<evidence type="ECO:0000313" key="3">
    <source>
        <dbReference type="Proteomes" id="UP001497480"/>
    </source>
</evidence>
<evidence type="ECO:0000313" key="2">
    <source>
        <dbReference type="EMBL" id="CAL0300168.1"/>
    </source>
</evidence>
<gene>
    <name evidence="2" type="ORF">LLUT_LOCUS1228</name>
</gene>
<name>A0AAV1VT80_LUPLU</name>
<sequence>MAAEAKNEERKLKRRKRGSSLKIKLSSKKMRRACRKILKSVPCTSRKTMRTDSMKDMEEILRAKLSTIKEEPELCEDNLTSPRQMRMAKKKGKKIQAKEKIGRCLVSHVNLKQSYVLFVSGIATKGTFAGFLQR</sequence>
<feature type="region of interest" description="Disordered" evidence="1">
    <location>
        <begin position="1"/>
        <end position="25"/>
    </location>
</feature>
<feature type="compositionally biased region" description="Basic residues" evidence="1">
    <location>
        <begin position="12"/>
        <end position="25"/>
    </location>
</feature>
<dbReference type="Proteomes" id="UP001497480">
    <property type="component" value="Unassembled WGS sequence"/>
</dbReference>
<organism evidence="2 3">
    <name type="scientific">Lupinus luteus</name>
    <name type="common">European yellow lupine</name>
    <dbReference type="NCBI Taxonomy" id="3873"/>
    <lineage>
        <taxon>Eukaryota</taxon>
        <taxon>Viridiplantae</taxon>
        <taxon>Streptophyta</taxon>
        <taxon>Embryophyta</taxon>
        <taxon>Tracheophyta</taxon>
        <taxon>Spermatophyta</taxon>
        <taxon>Magnoliopsida</taxon>
        <taxon>eudicotyledons</taxon>
        <taxon>Gunneridae</taxon>
        <taxon>Pentapetalae</taxon>
        <taxon>rosids</taxon>
        <taxon>fabids</taxon>
        <taxon>Fabales</taxon>
        <taxon>Fabaceae</taxon>
        <taxon>Papilionoideae</taxon>
        <taxon>50 kb inversion clade</taxon>
        <taxon>genistoids sensu lato</taxon>
        <taxon>core genistoids</taxon>
        <taxon>Genisteae</taxon>
        <taxon>Lupinus</taxon>
    </lineage>
</organism>
<dbReference type="EMBL" id="CAXHTB010000001">
    <property type="protein sequence ID" value="CAL0300168.1"/>
    <property type="molecule type" value="Genomic_DNA"/>
</dbReference>
<proteinExistence type="predicted"/>
<comment type="caution">
    <text evidence="2">The sequence shown here is derived from an EMBL/GenBank/DDBJ whole genome shotgun (WGS) entry which is preliminary data.</text>
</comment>
<dbReference type="AlphaFoldDB" id="A0AAV1VT80"/>
<feature type="compositionally biased region" description="Basic and acidic residues" evidence="1">
    <location>
        <begin position="1"/>
        <end position="11"/>
    </location>
</feature>
<evidence type="ECO:0000256" key="1">
    <source>
        <dbReference type="SAM" id="MobiDB-lite"/>
    </source>
</evidence>
<reference evidence="2 3" key="1">
    <citation type="submission" date="2024-03" db="EMBL/GenBank/DDBJ databases">
        <authorList>
            <person name="Martinez-Hernandez J."/>
        </authorList>
    </citation>
    <scope>NUCLEOTIDE SEQUENCE [LARGE SCALE GENOMIC DNA]</scope>
</reference>